<dbReference type="PANTHER" id="PTHR40026">
    <property type="entry name" value="PROTEIN VEG"/>
    <property type="match status" value="1"/>
</dbReference>
<dbReference type="GO" id="GO:0006355">
    <property type="term" value="P:regulation of DNA-templated transcription"/>
    <property type="evidence" value="ECO:0007669"/>
    <property type="project" value="InterPro"/>
</dbReference>
<accession>A0A6L5GPK9</accession>
<gene>
    <name evidence="1" type="ORF">FRC53_01930</name>
</gene>
<organism evidence="1 2">
    <name type="scientific">Candidatus Pseudoramibacter fermentans</name>
    <dbReference type="NCBI Taxonomy" id="2594427"/>
    <lineage>
        <taxon>Bacteria</taxon>
        <taxon>Bacillati</taxon>
        <taxon>Bacillota</taxon>
        <taxon>Clostridia</taxon>
        <taxon>Eubacteriales</taxon>
        <taxon>Eubacteriaceae</taxon>
        <taxon>Pseudoramibacter</taxon>
    </lineage>
</organism>
<evidence type="ECO:0000313" key="1">
    <source>
        <dbReference type="EMBL" id="MQM72195.1"/>
    </source>
</evidence>
<dbReference type="AlphaFoldDB" id="A0A6L5GPK9"/>
<proteinExistence type="predicted"/>
<evidence type="ECO:0000313" key="2">
    <source>
        <dbReference type="Proteomes" id="UP000473648"/>
    </source>
</evidence>
<sequence length="95" mass="10912">MPQRIHATLNDVKREVESHKGDLIKLQAHKSKKKLYRKIGRIEGIYPSIFTVKVENPRSHVPERLSFSYSDVLTRAVRIALIKDEAQEAEKAMTA</sequence>
<name>A0A6L5GPK9_9FIRM</name>
<reference evidence="1" key="1">
    <citation type="journal article" date="2020" name="Appl. Environ. Microbiol.">
        <title>Medium-Chain Fatty Acid Synthesis by 'Candidatus Weimeria bifida' gen. nov., sp. nov., and 'Candidatus Pseudoramibacter fermentans' sp. nov.</title>
        <authorList>
            <person name="Scarborough M.J."/>
            <person name="Myers K.S."/>
            <person name="Donohue T.J."/>
            <person name="Noguera D.R."/>
        </authorList>
    </citation>
    <scope>NUCLEOTIDE SEQUENCE</scope>
    <source>
        <strain evidence="1">EUB1.1</strain>
    </source>
</reference>
<keyword evidence="2" id="KW-1185">Reference proteome</keyword>
<dbReference type="EMBL" id="VOGB01000003">
    <property type="protein sequence ID" value="MQM72195.1"/>
    <property type="molecule type" value="Genomic_DNA"/>
</dbReference>
<dbReference type="InterPro" id="IPR009366">
    <property type="entry name" value="Protein_Veg"/>
</dbReference>
<dbReference type="Proteomes" id="UP000473648">
    <property type="component" value="Unassembled WGS sequence"/>
</dbReference>
<dbReference type="Pfam" id="PF06257">
    <property type="entry name" value="VEG"/>
    <property type="match status" value="1"/>
</dbReference>
<comment type="caution">
    <text evidence="1">The sequence shown here is derived from an EMBL/GenBank/DDBJ whole genome shotgun (WGS) entry which is preliminary data.</text>
</comment>
<dbReference type="PANTHER" id="PTHR40026:SF1">
    <property type="entry name" value="PROTEIN VEG"/>
    <property type="match status" value="1"/>
</dbReference>
<dbReference type="Gene3D" id="2.30.30.100">
    <property type="match status" value="1"/>
</dbReference>
<protein>
    <submittedName>
        <fullName evidence="1">ABC transporter permease</fullName>
    </submittedName>
</protein>